<dbReference type="EMBL" id="SPAZ01000045">
    <property type="protein sequence ID" value="TQE38499.1"/>
    <property type="molecule type" value="Genomic_DNA"/>
</dbReference>
<protein>
    <submittedName>
        <fullName evidence="1">Uncharacterized protein</fullName>
    </submittedName>
</protein>
<sequence>MAVPDAAGVRLRAGALDERQTHSFRPATAKDVWREGLHDELRSSARAFNIGADGDAELSFRWRPGRAKNSVRATLTLNGASGTVVLDVREGDCCTGAAGIRKGAAFIVLCQIALTTGLRPTDAVAVPPT</sequence>
<dbReference type="AlphaFoldDB" id="A0AAE8W8R0"/>
<name>A0AAE8W8R0_9ACTN</name>
<dbReference type="RefSeq" id="WP_141580913.1">
    <property type="nucleotide sequence ID" value="NZ_SPAZ01000045.1"/>
</dbReference>
<evidence type="ECO:0000313" key="2">
    <source>
        <dbReference type="Proteomes" id="UP000318720"/>
    </source>
</evidence>
<organism evidence="1 2">
    <name type="scientific">Streptomyces ipomoeae</name>
    <dbReference type="NCBI Taxonomy" id="103232"/>
    <lineage>
        <taxon>Bacteria</taxon>
        <taxon>Bacillati</taxon>
        <taxon>Actinomycetota</taxon>
        <taxon>Actinomycetes</taxon>
        <taxon>Kitasatosporales</taxon>
        <taxon>Streptomycetaceae</taxon>
        <taxon>Streptomyces</taxon>
    </lineage>
</organism>
<accession>A0AAE8W8R0</accession>
<proteinExistence type="predicted"/>
<evidence type="ECO:0000313" key="1">
    <source>
        <dbReference type="EMBL" id="TQE38499.1"/>
    </source>
</evidence>
<dbReference type="Proteomes" id="UP000318720">
    <property type="component" value="Unassembled WGS sequence"/>
</dbReference>
<comment type="caution">
    <text evidence="1">The sequence shown here is derived from an EMBL/GenBank/DDBJ whole genome shotgun (WGS) entry which is preliminary data.</text>
</comment>
<reference evidence="1 2" key="1">
    <citation type="submission" date="2019-03" db="EMBL/GenBank/DDBJ databases">
        <title>Comparative genomic analyses of the sweetpotato soil rot pathogen, Streptomyces ipomoeae.</title>
        <authorList>
            <person name="Ruschel Soares N."/>
            <person name="Badger J.H."/>
            <person name="Huguet-Tapia J.C."/>
            <person name="Clark C.A."/>
            <person name="Pettis G.S."/>
        </authorList>
    </citation>
    <scope>NUCLEOTIDE SEQUENCE [LARGE SCALE GENOMIC DNA]</scope>
    <source>
        <strain evidence="1 2">88-35</strain>
    </source>
</reference>
<gene>
    <name evidence="1" type="ORF">Sipo8835_05195</name>
</gene>